<feature type="domain" description="Phosphoribosyltransferase" evidence="1">
    <location>
        <begin position="58"/>
        <end position="210"/>
    </location>
</feature>
<dbReference type="CDD" id="cd06223">
    <property type="entry name" value="PRTases_typeI"/>
    <property type="match status" value="1"/>
</dbReference>
<protein>
    <submittedName>
        <fullName evidence="2">Phosphoribosyltransferase</fullName>
    </submittedName>
</protein>
<dbReference type="EMBL" id="CP038799">
    <property type="protein sequence ID" value="QIV84128.1"/>
    <property type="molecule type" value="Genomic_DNA"/>
</dbReference>
<evidence type="ECO:0000313" key="2">
    <source>
        <dbReference type="EMBL" id="QIV84128.1"/>
    </source>
</evidence>
<keyword evidence="3" id="KW-1185">Reference proteome</keyword>
<accession>A0A6H0S9U6</accession>
<organism evidence="2 3">
    <name type="scientific">Mycolicibacterium frederiksbergense</name>
    <dbReference type="NCBI Taxonomy" id="117567"/>
    <lineage>
        <taxon>Bacteria</taxon>
        <taxon>Bacillati</taxon>
        <taxon>Actinomycetota</taxon>
        <taxon>Actinomycetes</taxon>
        <taxon>Mycobacteriales</taxon>
        <taxon>Mycobacteriaceae</taxon>
        <taxon>Mycolicibacterium</taxon>
    </lineage>
</organism>
<dbReference type="InterPro" id="IPR029057">
    <property type="entry name" value="PRTase-like"/>
</dbReference>
<dbReference type="InterPro" id="IPR000836">
    <property type="entry name" value="PRTase_dom"/>
</dbReference>
<reference evidence="2 3" key="1">
    <citation type="submission" date="2019-04" db="EMBL/GenBank/DDBJ databases">
        <title>Draft, Whole-Genome Sequence of the Anthracene-degrading Mycobacterium frederiksbergense LB501T, Isolated from a Polycyclic Aromatic Hydrocarbon (PAH)-Contaminated Soil.</title>
        <authorList>
            <person name="Augelletti F."/>
        </authorList>
    </citation>
    <scope>NUCLEOTIDE SEQUENCE [LARGE SCALE GENOMIC DNA]</scope>
    <source>
        <strain evidence="2 3">LB 501T</strain>
    </source>
</reference>
<proteinExistence type="predicted"/>
<dbReference type="Proteomes" id="UP000501849">
    <property type="component" value="Chromosome"/>
</dbReference>
<name>A0A6H0S9U6_9MYCO</name>
<dbReference type="Pfam" id="PF00156">
    <property type="entry name" value="Pribosyltran"/>
    <property type="match status" value="1"/>
</dbReference>
<sequence>MVDDAVVLDAHWCPPLVGPARPGGTPDRMGETAAGFLNRREAGRVLASGLAHHRGAAGTVVLGLARGGVPVGWEVAAALGLVFHAFLVRKLGLPHWPELAMGALATGGTVVRNEDVIRSQAVTEDQLREVIERERLELRRREAAYGVGESPELAGRTAILVDDGIATGASMLAAIRAVRALGAARVVVAVPVASRTATRLVGREADELVCLDEPPDFRAVGQAYADFTQTSDDEVRALLARRP</sequence>
<dbReference type="AlphaFoldDB" id="A0A6H0S9U6"/>
<gene>
    <name evidence="2" type="ORF">EXE63_27030</name>
</gene>
<keyword evidence="2" id="KW-0328">Glycosyltransferase</keyword>
<dbReference type="Gene3D" id="3.30.1310.20">
    <property type="entry name" value="PRTase-like"/>
    <property type="match status" value="1"/>
</dbReference>
<dbReference type="Gene3D" id="3.40.50.2020">
    <property type="match status" value="1"/>
</dbReference>
<dbReference type="SUPFAM" id="SSF53271">
    <property type="entry name" value="PRTase-like"/>
    <property type="match status" value="1"/>
</dbReference>
<evidence type="ECO:0000259" key="1">
    <source>
        <dbReference type="Pfam" id="PF00156"/>
    </source>
</evidence>
<evidence type="ECO:0000313" key="3">
    <source>
        <dbReference type="Proteomes" id="UP000501849"/>
    </source>
</evidence>
<keyword evidence="2" id="KW-0808">Transferase</keyword>
<dbReference type="GO" id="GO:0016757">
    <property type="term" value="F:glycosyltransferase activity"/>
    <property type="evidence" value="ECO:0007669"/>
    <property type="project" value="UniProtKB-KW"/>
</dbReference>
<dbReference type="KEGG" id="mfre:EXE63_27030"/>